<dbReference type="OrthoDB" id="3561261at2759"/>
<organism evidence="2 3">
    <name type="scientific">Akanthomyces lecanii RCEF 1005</name>
    <dbReference type="NCBI Taxonomy" id="1081108"/>
    <lineage>
        <taxon>Eukaryota</taxon>
        <taxon>Fungi</taxon>
        <taxon>Dikarya</taxon>
        <taxon>Ascomycota</taxon>
        <taxon>Pezizomycotina</taxon>
        <taxon>Sordariomycetes</taxon>
        <taxon>Hypocreomycetidae</taxon>
        <taxon>Hypocreales</taxon>
        <taxon>Cordycipitaceae</taxon>
        <taxon>Akanthomyces</taxon>
        <taxon>Cordyceps confragosa</taxon>
    </lineage>
</organism>
<sequence length="309" mass="35145">MVLDLGRLPPEVRLLVWEATLPDRRVFHVGDLTEVPQTPRITNSTKRNEQLFSFHIRHAPPIAHGICHESRAVVLSRGFLLSGSKTCTGKPSAGPWFNPQRDMLYLDRNMRHCLKAKTPINVHGLDRVLHVGLEWRAWFRDVPRLPDGENMHHQQWKMAMEPLLLHCPRAETMSFVLPRVRHAGGVPSGREPYGAEKHSCSLETLPEGTKVPWERMPVQVTNGALVNYPGTALSQLGGESMPVEWRVICQQMKTAADLLPGDGTKNVEDEGFHEPVTQRRRIISVRGWWLVRPGARIGQEEQEAQEFWE</sequence>
<dbReference type="PANTHER" id="PTHR35910:SF6">
    <property type="entry name" value="2EXR DOMAIN-CONTAINING PROTEIN"/>
    <property type="match status" value="1"/>
</dbReference>
<name>A0A162KY28_CORDF</name>
<dbReference type="InterPro" id="IPR045518">
    <property type="entry name" value="2EXR"/>
</dbReference>
<dbReference type="EMBL" id="AZHF01000001">
    <property type="protein sequence ID" value="OAA81548.1"/>
    <property type="molecule type" value="Genomic_DNA"/>
</dbReference>
<comment type="caution">
    <text evidence="2">The sequence shown here is derived from an EMBL/GenBank/DDBJ whole genome shotgun (WGS) entry which is preliminary data.</text>
</comment>
<dbReference type="PANTHER" id="PTHR35910">
    <property type="entry name" value="2EXR DOMAIN-CONTAINING PROTEIN"/>
    <property type="match status" value="1"/>
</dbReference>
<evidence type="ECO:0000313" key="3">
    <source>
        <dbReference type="Proteomes" id="UP000076881"/>
    </source>
</evidence>
<evidence type="ECO:0000313" key="2">
    <source>
        <dbReference type="EMBL" id="OAA81548.1"/>
    </source>
</evidence>
<reference evidence="2 3" key="1">
    <citation type="journal article" date="2016" name="Genome Biol. Evol.">
        <title>Divergent and convergent evolution of fungal pathogenicity.</title>
        <authorList>
            <person name="Shang Y."/>
            <person name="Xiao G."/>
            <person name="Zheng P."/>
            <person name="Cen K."/>
            <person name="Zhan S."/>
            <person name="Wang C."/>
        </authorList>
    </citation>
    <scope>NUCLEOTIDE SEQUENCE [LARGE SCALE GENOMIC DNA]</scope>
    <source>
        <strain evidence="2 3">RCEF 1005</strain>
    </source>
</reference>
<keyword evidence="3" id="KW-1185">Reference proteome</keyword>
<dbReference type="Proteomes" id="UP000076881">
    <property type="component" value="Unassembled WGS sequence"/>
</dbReference>
<dbReference type="AlphaFoldDB" id="A0A162KY28"/>
<evidence type="ECO:0000259" key="1">
    <source>
        <dbReference type="Pfam" id="PF20150"/>
    </source>
</evidence>
<dbReference type="Pfam" id="PF20150">
    <property type="entry name" value="2EXR"/>
    <property type="match status" value="1"/>
</dbReference>
<feature type="domain" description="2EXR" evidence="1">
    <location>
        <begin position="7"/>
        <end position="104"/>
    </location>
</feature>
<protein>
    <recommendedName>
        <fullName evidence="1">2EXR domain-containing protein</fullName>
    </recommendedName>
</protein>
<proteinExistence type="predicted"/>
<gene>
    <name evidence="2" type="ORF">LEL_01093</name>
</gene>
<accession>A0A162KY28</accession>